<evidence type="ECO:0000256" key="1">
    <source>
        <dbReference type="SAM" id="MobiDB-lite"/>
    </source>
</evidence>
<evidence type="ECO:0000313" key="4">
    <source>
        <dbReference type="EMBL" id="CAB5039384.1"/>
    </source>
</evidence>
<dbReference type="EMBL" id="CAFBPU010000065">
    <property type="protein sequence ID" value="CAB5039384.1"/>
    <property type="molecule type" value="Genomic_DNA"/>
</dbReference>
<evidence type="ECO:0000313" key="3">
    <source>
        <dbReference type="EMBL" id="CAB4962787.1"/>
    </source>
</evidence>
<dbReference type="GO" id="GO:0016020">
    <property type="term" value="C:membrane"/>
    <property type="evidence" value="ECO:0007669"/>
    <property type="project" value="InterPro"/>
</dbReference>
<evidence type="ECO:0000259" key="2">
    <source>
        <dbReference type="Pfam" id="PF04205"/>
    </source>
</evidence>
<organism evidence="3">
    <name type="scientific">freshwater metagenome</name>
    <dbReference type="NCBI Taxonomy" id="449393"/>
    <lineage>
        <taxon>unclassified sequences</taxon>
        <taxon>metagenomes</taxon>
        <taxon>ecological metagenomes</taxon>
    </lineage>
</organism>
<protein>
    <submittedName>
        <fullName evidence="3">Unannotated protein</fullName>
    </submittedName>
</protein>
<feature type="domain" description="FMN-binding" evidence="2">
    <location>
        <begin position="235"/>
        <end position="264"/>
    </location>
</feature>
<gene>
    <name evidence="3" type="ORF">UFOPK3752_02403</name>
    <name evidence="4" type="ORF">UFOPK4150_02168</name>
</gene>
<feature type="compositionally biased region" description="Low complexity" evidence="1">
    <location>
        <begin position="1"/>
        <end position="16"/>
    </location>
</feature>
<dbReference type="AlphaFoldDB" id="A0A6J7L4A1"/>
<sequence>MGVTSPSLTHPPTSTLREPVPGALRRPALLAVVGSVVAATSWAGIADAAAAPNPGQSINNDYGQSAAQATSEIATQVAATPSVIAAKTKLSLAHRLTLARGATEATARAAYLVAVASKIATRIATTKSAYLAAHALTVKAQAAEATARLALTNLVATRTAAIKALHYRPVDGTYLGDLKLYIVPASTFTREPLQVRIRVYGGHLSAISVAQQAALTSDSAIYNTRALGMLKLEAMQAKDTANVAAVSGASLTSEAFQQSLQSALVRAGFKS</sequence>
<dbReference type="GO" id="GO:0010181">
    <property type="term" value="F:FMN binding"/>
    <property type="evidence" value="ECO:0007669"/>
    <property type="project" value="InterPro"/>
</dbReference>
<feature type="region of interest" description="Disordered" evidence="1">
    <location>
        <begin position="1"/>
        <end position="20"/>
    </location>
</feature>
<proteinExistence type="predicted"/>
<dbReference type="Pfam" id="PF04205">
    <property type="entry name" value="FMN_bind"/>
    <property type="match status" value="1"/>
</dbReference>
<reference evidence="3" key="1">
    <citation type="submission" date="2020-05" db="EMBL/GenBank/DDBJ databases">
        <authorList>
            <person name="Chiriac C."/>
            <person name="Salcher M."/>
            <person name="Ghai R."/>
            <person name="Kavagutti S V."/>
        </authorList>
    </citation>
    <scope>NUCLEOTIDE SEQUENCE</scope>
</reference>
<dbReference type="InterPro" id="IPR007329">
    <property type="entry name" value="FMN-bd"/>
</dbReference>
<dbReference type="EMBL" id="CAFBND010000184">
    <property type="protein sequence ID" value="CAB4962787.1"/>
    <property type="molecule type" value="Genomic_DNA"/>
</dbReference>
<accession>A0A6J7L4A1</accession>
<name>A0A6J7L4A1_9ZZZZ</name>